<keyword evidence="7" id="KW-1133">Transmembrane helix</keyword>
<evidence type="ECO:0000256" key="3">
    <source>
        <dbReference type="ARBA" id="ARBA00022553"/>
    </source>
</evidence>
<reference evidence="11" key="1">
    <citation type="journal article" date="2019" name="Int. J. Syst. Evol. Microbiol.">
        <title>The Global Catalogue of Microorganisms (GCM) 10K type strain sequencing project: providing services to taxonomists for standard genome sequencing and annotation.</title>
        <authorList>
            <consortium name="The Broad Institute Genomics Platform"/>
            <consortium name="The Broad Institute Genome Sequencing Center for Infectious Disease"/>
            <person name="Wu L."/>
            <person name="Ma J."/>
        </authorList>
    </citation>
    <scope>NUCLEOTIDE SEQUENCE [LARGE SCALE GENOMIC DNA]</scope>
    <source>
        <strain evidence="11">JCM 17924</strain>
    </source>
</reference>
<dbReference type="InterPro" id="IPR004358">
    <property type="entry name" value="Sig_transdc_His_kin-like_C"/>
</dbReference>
<dbReference type="EC" id="2.7.13.3" evidence="2"/>
<dbReference type="PANTHER" id="PTHR43711">
    <property type="entry name" value="TWO-COMPONENT HISTIDINE KINASE"/>
    <property type="match status" value="1"/>
</dbReference>
<dbReference type="SUPFAM" id="SSF47384">
    <property type="entry name" value="Homodimeric domain of signal transducing histidine kinase"/>
    <property type="match status" value="1"/>
</dbReference>
<feature type="chain" id="PRO_5047049960" description="histidine kinase" evidence="8">
    <location>
        <begin position="20"/>
        <end position="634"/>
    </location>
</feature>
<dbReference type="InterPro" id="IPR036890">
    <property type="entry name" value="HATPase_C_sf"/>
</dbReference>
<comment type="caution">
    <text evidence="10">The sequence shown here is derived from an EMBL/GenBank/DDBJ whole genome shotgun (WGS) entry which is preliminary data.</text>
</comment>
<keyword evidence="3" id="KW-0597">Phosphoprotein</keyword>
<dbReference type="InterPro" id="IPR050736">
    <property type="entry name" value="Sensor_HK_Regulatory"/>
</dbReference>
<evidence type="ECO:0000313" key="11">
    <source>
        <dbReference type="Proteomes" id="UP001500454"/>
    </source>
</evidence>
<evidence type="ECO:0000256" key="2">
    <source>
        <dbReference type="ARBA" id="ARBA00012438"/>
    </source>
</evidence>
<keyword evidence="4" id="KW-0808">Transferase</keyword>
<dbReference type="SUPFAM" id="SSF55874">
    <property type="entry name" value="ATPase domain of HSP90 chaperone/DNA topoisomerase II/histidine kinase"/>
    <property type="match status" value="1"/>
</dbReference>
<keyword evidence="5" id="KW-0418">Kinase</keyword>
<dbReference type="Gene3D" id="3.30.565.10">
    <property type="entry name" value="Histidine kinase-like ATPase, C-terminal domain"/>
    <property type="match status" value="1"/>
</dbReference>
<keyword evidence="11" id="KW-1185">Reference proteome</keyword>
<dbReference type="InterPro" id="IPR005467">
    <property type="entry name" value="His_kinase_dom"/>
</dbReference>
<evidence type="ECO:0000256" key="7">
    <source>
        <dbReference type="SAM" id="Phobius"/>
    </source>
</evidence>
<feature type="domain" description="Histidine kinase" evidence="9">
    <location>
        <begin position="412"/>
        <end position="633"/>
    </location>
</feature>
<sequence length="634" mass="70031">MRLLSLWCALLLLAQVSWAQDTLGVVRLRRQLAASTTDTARVRLLNSLCYSLHDQAPLQALRFGEEAVALARSTKNEPALMRALLHLGSCYGNLSDGPQALRLQQEALAVARRLRNTDGIVRAYAGMGGIHHERGDTAMAWRSYRRALQKVRDPAVSVRSRLMLLGNLGTLFSYMGKHGQGLSYTREAMMLARRSGDRAGESMYVANLGTHYLQQERYDVAEGLLRKALSISAPLQSPRYETSQMEMLATVLLLTDNLTEAEELTRRALQEARRIGYQERILDAYNLMANISVSRRQYEQAYDWQQRYMALNDSLNSKTRLNTLTALQTRYETHEKENQIQLLTQQGELQRAHNRELWAAVGALLVGLLGIGIFYVKLRRSEQALAANNAALAQATEQTRQLAASKDRLYSIVAHDLRGPVTSFVGVTELIDFYLRTGDEKGLKRLPQQVRNSAHNLNNLLDNLLNWAVSQTGELICQPEPLPVAPLLESTMELHRPSAEARQITVTLTDPEHLTVLADANMTRTILRNLLANALKFTPVGGAIQLTAEASPDGQSVTLAVTDTGPGIPPEKLSQLLNTDAPLARTATGGARSGTGLGVPLCRAFTQRQGGTLDIRSTPGHGTQVRVRLPRAVA</sequence>
<dbReference type="SMART" id="SM00388">
    <property type="entry name" value="HisKA"/>
    <property type="match status" value="1"/>
</dbReference>
<dbReference type="SMART" id="SM00028">
    <property type="entry name" value="TPR"/>
    <property type="match status" value="7"/>
</dbReference>
<evidence type="ECO:0000256" key="5">
    <source>
        <dbReference type="ARBA" id="ARBA00022777"/>
    </source>
</evidence>
<feature type="signal peptide" evidence="8">
    <location>
        <begin position="1"/>
        <end position="19"/>
    </location>
</feature>
<dbReference type="PANTHER" id="PTHR43711:SF1">
    <property type="entry name" value="HISTIDINE KINASE 1"/>
    <property type="match status" value="1"/>
</dbReference>
<dbReference type="EMBL" id="BAABHA010000002">
    <property type="protein sequence ID" value="GAA4378201.1"/>
    <property type="molecule type" value="Genomic_DNA"/>
</dbReference>
<dbReference type="PROSITE" id="PS50109">
    <property type="entry name" value="HIS_KIN"/>
    <property type="match status" value="1"/>
</dbReference>
<evidence type="ECO:0000256" key="6">
    <source>
        <dbReference type="ARBA" id="ARBA00023012"/>
    </source>
</evidence>
<keyword evidence="7" id="KW-0812">Transmembrane</keyword>
<dbReference type="Proteomes" id="UP001500454">
    <property type="component" value="Unassembled WGS sequence"/>
</dbReference>
<protein>
    <recommendedName>
        <fullName evidence="2">histidine kinase</fullName>
        <ecNumber evidence="2">2.7.13.3</ecNumber>
    </recommendedName>
</protein>
<dbReference type="SMART" id="SM00387">
    <property type="entry name" value="HATPase_c"/>
    <property type="match status" value="1"/>
</dbReference>
<keyword evidence="6" id="KW-0902">Two-component regulatory system</keyword>
<proteinExistence type="predicted"/>
<dbReference type="Gene3D" id="1.25.40.10">
    <property type="entry name" value="Tetratricopeptide repeat domain"/>
    <property type="match status" value="2"/>
</dbReference>
<comment type="catalytic activity">
    <reaction evidence="1">
        <text>ATP + protein L-histidine = ADP + protein N-phospho-L-histidine.</text>
        <dbReference type="EC" id="2.7.13.3"/>
    </reaction>
</comment>
<dbReference type="InterPro" id="IPR011990">
    <property type="entry name" value="TPR-like_helical_dom_sf"/>
</dbReference>
<feature type="transmembrane region" description="Helical" evidence="7">
    <location>
        <begin position="357"/>
        <end position="376"/>
    </location>
</feature>
<dbReference type="Pfam" id="PF13424">
    <property type="entry name" value="TPR_12"/>
    <property type="match status" value="2"/>
</dbReference>
<name>A0ABP8IXJ0_9BACT</name>
<organism evidence="10 11">
    <name type="scientific">Hymenobacter koreensis</name>
    <dbReference type="NCBI Taxonomy" id="1084523"/>
    <lineage>
        <taxon>Bacteria</taxon>
        <taxon>Pseudomonadati</taxon>
        <taxon>Bacteroidota</taxon>
        <taxon>Cytophagia</taxon>
        <taxon>Cytophagales</taxon>
        <taxon>Hymenobacteraceae</taxon>
        <taxon>Hymenobacter</taxon>
    </lineage>
</organism>
<dbReference type="PRINTS" id="PR00344">
    <property type="entry name" value="BCTRLSENSOR"/>
</dbReference>
<evidence type="ECO:0000256" key="1">
    <source>
        <dbReference type="ARBA" id="ARBA00000085"/>
    </source>
</evidence>
<dbReference type="Gene3D" id="1.10.287.130">
    <property type="match status" value="1"/>
</dbReference>
<dbReference type="InterPro" id="IPR019734">
    <property type="entry name" value="TPR_rpt"/>
</dbReference>
<dbReference type="InterPro" id="IPR003661">
    <property type="entry name" value="HisK_dim/P_dom"/>
</dbReference>
<dbReference type="Pfam" id="PF02518">
    <property type="entry name" value="HATPase_c"/>
    <property type="match status" value="1"/>
</dbReference>
<keyword evidence="8" id="KW-0732">Signal</keyword>
<evidence type="ECO:0000313" key="10">
    <source>
        <dbReference type="EMBL" id="GAA4378201.1"/>
    </source>
</evidence>
<dbReference type="RefSeq" id="WP_345222650.1">
    <property type="nucleotide sequence ID" value="NZ_BAABHA010000002.1"/>
</dbReference>
<evidence type="ECO:0000256" key="8">
    <source>
        <dbReference type="SAM" id="SignalP"/>
    </source>
</evidence>
<dbReference type="InterPro" id="IPR003594">
    <property type="entry name" value="HATPase_dom"/>
</dbReference>
<gene>
    <name evidence="10" type="ORF">GCM10023186_14410</name>
</gene>
<evidence type="ECO:0000259" key="9">
    <source>
        <dbReference type="PROSITE" id="PS50109"/>
    </source>
</evidence>
<dbReference type="SUPFAM" id="SSF48452">
    <property type="entry name" value="TPR-like"/>
    <property type="match status" value="2"/>
</dbReference>
<evidence type="ECO:0000256" key="4">
    <source>
        <dbReference type="ARBA" id="ARBA00022679"/>
    </source>
</evidence>
<dbReference type="InterPro" id="IPR036097">
    <property type="entry name" value="HisK_dim/P_sf"/>
</dbReference>
<keyword evidence="7" id="KW-0472">Membrane</keyword>
<accession>A0ABP8IXJ0</accession>